<dbReference type="NCBIfam" id="TIGR01449">
    <property type="entry name" value="PGP_bact"/>
    <property type="match status" value="1"/>
</dbReference>
<dbReference type="RefSeq" id="WP_144388758.1">
    <property type="nucleotide sequence ID" value="NZ_CANNCB010000024.1"/>
</dbReference>
<proteinExistence type="inferred from homology"/>
<dbReference type="NCBIfam" id="TIGR01662">
    <property type="entry name" value="HAD-SF-IIIA"/>
    <property type="match status" value="1"/>
</dbReference>
<dbReference type="Gene3D" id="3.40.50.1000">
    <property type="entry name" value="HAD superfamily/HAD-like"/>
    <property type="match status" value="1"/>
</dbReference>
<dbReference type="NCBIfam" id="TIGR01509">
    <property type="entry name" value="HAD-SF-IA-v3"/>
    <property type="match status" value="1"/>
</dbReference>
<dbReference type="FunFam" id="3.40.50.1000:FF:000022">
    <property type="entry name" value="Phosphoglycolate phosphatase"/>
    <property type="match status" value="1"/>
</dbReference>
<keyword evidence="8 10" id="KW-0460">Magnesium</keyword>
<dbReference type="Pfam" id="PF13419">
    <property type="entry name" value="HAD_2"/>
    <property type="match status" value="1"/>
</dbReference>
<evidence type="ECO:0000256" key="3">
    <source>
        <dbReference type="ARBA" id="ARBA00004818"/>
    </source>
</evidence>
<evidence type="ECO:0000256" key="5">
    <source>
        <dbReference type="ARBA" id="ARBA00013078"/>
    </source>
</evidence>
<dbReference type="SFLD" id="SFLDG01135">
    <property type="entry name" value="C1.5.6:_HAD__Beta-PGM__Phospha"/>
    <property type="match status" value="1"/>
</dbReference>
<dbReference type="Proteomes" id="UP000319828">
    <property type="component" value="Unassembled WGS sequence"/>
</dbReference>
<keyword evidence="7 10" id="KW-0378">Hydrolase</keyword>
<comment type="similarity">
    <text evidence="4 10">Belongs to the HAD-like hydrolase superfamily. CbbY/CbbZ/Gph/YieH family.</text>
</comment>
<dbReference type="CDD" id="cd16417">
    <property type="entry name" value="HAD_PGPase"/>
    <property type="match status" value="1"/>
</dbReference>
<dbReference type="GO" id="GO:0046872">
    <property type="term" value="F:metal ion binding"/>
    <property type="evidence" value="ECO:0007669"/>
    <property type="project" value="UniProtKB-KW"/>
</dbReference>
<evidence type="ECO:0000256" key="1">
    <source>
        <dbReference type="ARBA" id="ARBA00000830"/>
    </source>
</evidence>
<evidence type="ECO:0000256" key="4">
    <source>
        <dbReference type="ARBA" id="ARBA00006171"/>
    </source>
</evidence>
<dbReference type="HAMAP" id="MF_00495">
    <property type="entry name" value="GPH_hydrolase_bact"/>
    <property type="match status" value="1"/>
</dbReference>
<dbReference type="AlphaFoldDB" id="A0A557P0V7"/>
<feature type="binding site" evidence="10">
    <location>
        <position position="12"/>
    </location>
    <ligand>
        <name>Mg(2+)</name>
        <dbReference type="ChEBI" id="CHEBI:18420"/>
    </ligand>
</feature>
<reference evidence="11 12" key="1">
    <citation type="submission" date="2019-07" db="EMBL/GenBank/DDBJ databases">
        <title>The draft genome sequence of Vibrio algivorus M1486.</title>
        <authorList>
            <person name="Meng X."/>
        </authorList>
    </citation>
    <scope>NUCLEOTIDE SEQUENCE [LARGE SCALE GENOMIC DNA]</scope>
    <source>
        <strain evidence="11 12">M1486</strain>
    </source>
</reference>
<feature type="binding site" evidence="10">
    <location>
        <position position="177"/>
    </location>
    <ligand>
        <name>Mg(2+)</name>
        <dbReference type="ChEBI" id="CHEBI:18420"/>
    </ligand>
</feature>
<dbReference type="InterPro" id="IPR037512">
    <property type="entry name" value="PGPase_prok"/>
</dbReference>
<sequence length="228" mass="24815">MALQDIQLIAFDLDGTLLDSVPDLAEAADLAVRSFDFPAVTAEQVRDWVGNGADILIARALSQNIVVDDTLDAELVKQARVRFDEFYHQGGHRLSHLYDNVKSTLQALHAAGFKMAIVTNKPSAFVPDILTQHGIADLFVDVIGGDDFPNKKPDPMALNWLLDKHQLTAKHMLMVGDSKNDVLAAKNAGCHSFALTYGYNHGEPISDSAPDFVADNIAELLDVLAVSH</sequence>
<evidence type="ECO:0000256" key="2">
    <source>
        <dbReference type="ARBA" id="ARBA00001946"/>
    </source>
</evidence>
<dbReference type="InterPro" id="IPR006439">
    <property type="entry name" value="HAD-SF_hydro_IA"/>
</dbReference>
<evidence type="ECO:0000256" key="6">
    <source>
        <dbReference type="ARBA" id="ARBA00022723"/>
    </source>
</evidence>
<dbReference type="EC" id="3.1.3.18" evidence="5 10"/>
<keyword evidence="6 10" id="KW-0479">Metal-binding</keyword>
<dbReference type="InterPro" id="IPR006549">
    <property type="entry name" value="HAD-SF_hydro_IIIA"/>
</dbReference>
<evidence type="ECO:0000313" key="11">
    <source>
        <dbReference type="EMBL" id="TVO34306.1"/>
    </source>
</evidence>
<dbReference type="SFLD" id="SFLDS00003">
    <property type="entry name" value="Haloacid_Dehalogenase"/>
    <property type="match status" value="1"/>
</dbReference>
<evidence type="ECO:0000256" key="10">
    <source>
        <dbReference type="HAMAP-Rule" id="MF_00495"/>
    </source>
</evidence>
<comment type="function">
    <text evidence="10">Specifically catalyzes the dephosphorylation of 2-phosphoglycolate. Is involved in the dissimilation of the intracellular 2-phosphoglycolate formed during the DNA repair of 3'-phosphoglycolate ends, a major class of DNA lesions induced by oxidative stress.</text>
</comment>
<dbReference type="InterPro" id="IPR023214">
    <property type="entry name" value="HAD_sf"/>
</dbReference>
<accession>A0A557P0V7</accession>
<dbReference type="GO" id="GO:0046295">
    <property type="term" value="P:glycolate biosynthetic process"/>
    <property type="evidence" value="ECO:0007669"/>
    <property type="project" value="UniProtKB-UniRule"/>
</dbReference>
<dbReference type="GO" id="GO:0008967">
    <property type="term" value="F:phosphoglycolate phosphatase activity"/>
    <property type="evidence" value="ECO:0007669"/>
    <property type="project" value="UniProtKB-UniRule"/>
</dbReference>
<comment type="pathway">
    <text evidence="3 10">Organic acid metabolism; glycolate biosynthesis; glycolate from 2-phosphoglycolate: step 1/1.</text>
</comment>
<dbReference type="PANTHER" id="PTHR43434">
    <property type="entry name" value="PHOSPHOGLYCOLATE PHOSPHATASE"/>
    <property type="match status" value="1"/>
</dbReference>
<evidence type="ECO:0000256" key="8">
    <source>
        <dbReference type="ARBA" id="ARBA00022842"/>
    </source>
</evidence>
<dbReference type="GO" id="GO:0006281">
    <property type="term" value="P:DNA repair"/>
    <property type="evidence" value="ECO:0007669"/>
    <property type="project" value="TreeGrafter"/>
</dbReference>
<dbReference type="UniPathway" id="UPA00865">
    <property type="reaction ID" value="UER00834"/>
</dbReference>
<dbReference type="GO" id="GO:0005975">
    <property type="term" value="P:carbohydrate metabolic process"/>
    <property type="evidence" value="ECO:0007669"/>
    <property type="project" value="InterPro"/>
</dbReference>
<dbReference type="GO" id="GO:0005829">
    <property type="term" value="C:cytosol"/>
    <property type="evidence" value="ECO:0007669"/>
    <property type="project" value="TreeGrafter"/>
</dbReference>
<dbReference type="Gene3D" id="1.10.150.240">
    <property type="entry name" value="Putative phosphatase, domain 2"/>
    <property type="match status" value="1"/>
</dbReference>
<evidence type="ECO:0000256" key="7">
    <source>
        <dbReference type="ARBA" id="ARBA00022801"/>
    </source>
</evidence>
<keyword evidence="9 10" id="KW-0119">Carbohydrate metabolism</keyword>
<dbReference type="EMBL" id="VMKJ01000032">
    <property type="protein sequence ID" value="TVO34306.1"/>
    <property type="molecule type" value="Genomic_DNA"/>
</dbReference>
<dbReference type="OrthoDB" id="9776368at2"/>
<dbReference type="SUPFAM" id="SSF56784">
    <property type="entry name" value="HAD-like"/>
    <property type="match status" value="1"/>
</dbReference>
<organism evidence="11 12">
    <name type="scientific">Vibrio algivorus</name>
    <dbReference type="NCBI Taxonomy" id="1667024"/>
    <lineage>
        <taxon>Bacteria</taxon>
        <taxon>Pseudomonadati</taxon>
        <taxon>Pseudomonadota</taxon>
        <taxon>Gammaproteobacteria</taxon>
        <taxon>Vibrionales</taxon>
        <taxon>Vibrionaceae</taxon>
        <taxon>Vibrio</taxon>
    </lineage>
</organism>
<dbReference type="PANTHER" id="PTHR43434:SF1">
    <property type="entry name" value="PHOSPHOGLYCOLATE PHOSPHATASE"/>
    <property type="match status" value="1"/>
</dbReference>
<evidence type="ECO:0000256" key="9">
    <source>
        <dbReference type="ARBA" id="ARBA00023277"/>
    </source>
</evidence>
<comment type="caution">
    <text evidence="11">The sequence shown here is derived from an EMBL/GenBank/DDBJ whole genome shotgun (WGS) entry which is preliminary data.</text>
</comment>
<dbReference type="InterPro" id="IPR050155">
    <property type="entry name" value="HAD-like_hydrolase_sf"/>
</dbReference>
<gene>
    <name evidence="11" type="ORF">FOF44_13705</name>
</gene>
<comment type="catalytic activity">
    <reaction evidence="1 10">
        <text>2-phosphoglycolate + H2O = glycolate + phosphate</text>
        <dbReference type="Rhea" id="RHEA:14369"/>
        <dbReference type="ChEBI" id="CHEBI:15377"/>
        <dbReference type="ChEBI" id="CHEBI:29805"/>
        <dbReference type="ChEBI" id="CHEBI:43474"/>
        <dbReference type="ChEBI" id="CHEBI:58033"/>
        <dbReference type="EC" id="3.1.3.18"/>
    </reaction>
</comment>
<dbReference type="InterPro" id="IPR023198">
    <property type="entry name" value="PGP-like_dom2"/>
</dbReference>
<dbReference type="NCBIfam" id="TIGR01549">
    <property type="entry name" value="HAD-SF-IA-v1"/>
    <property type="match status" value="1"/>
</dbReference>
<dbReference type="InterPro" id="IPR041492">
    <property type="entry name" value="HAD_2"/>
</dbReference>
<dbReference type="SFLD" id="SFLDG01129">
    <property type="entry name" value="C1.5:_HAD__Beta-PGM__Phosphata"/>
    <property type="match status" value="1"/>
</dbReference>
<evidence type="ECO:0000313" key="12">
    <source>
        <dbReference type="Proteomes" id="UP000319828"/>
    </source>
</evidence>
<dbReference type="NCBIfam" id="NF009695">
    <property type="entry name" value="PRK13222.1-2"/>
    <property type="match status" value="1"/>
</dbReference>
<comment type="cofactor">
    <cofactor evidence="2 10">
        <name>Mg(2+)</name>
        <dbReference type="ChEBI" id="CHEBI:18420"/>
    </cofactor>
</comment>
<protein>
    <recommendedName>
        <fullName evidence="5 10">Phosphoglycolate phosphatase</fullName>
        <shortName evidence="10">PGP</shortName>
        <shortName evidence="10">PGPase</shortName>
        <ecNumber evidence="5 10">3.1.3.18</ecNumber>
    </recommendedName>
</protein>
<feature type="binding site" evidence="10">
    <location>
        <position position="14"/>
    </location>
    <ligand>
        <name>Mg(2+)</name>
        <dbReference type="ChEBI" id="CHEBI:18420"/>
    </ligand>
</feature>
<feature type="active site" description="Nucleophile" evidence="10">
    <location>
        <position position="12"/>
    </location>
</feature>
<dbReference type="InterPro" id="IPR036412">
    <property type="entry name" value="HAD-like_sf"/>
</dbReference>
<name>A0A557P0V7_9VIBR</name>